<evidence type="ECO:0000256" key="5">
    <source>
        <dbReference type="RuleBase" id="RU361279"/>
    </source>
</evidence>
<sequence>MKDTIRKKMLERRRSMNAVEREEKSARIAARVASLGTFEKAKHVLVFLSMPDEIQTGRILETAWELGKSVYVPLVNRGEPDLQLGQLKPGDVLDKGPMGIPQPRISSQDLSSPELLDCLLLPGLAFDGEGARIGYGAGYFDRFLKKTTAARIALAFDFQILESVPQTENDEAVEWIVTESRVVQCQHHSA</sequence>
<dbReference type="InterPro" id="IPR002698">
    <property type="entry name" value="FTHF_cligase"/>
</dbReference>
<dbReference type="PIRSF" id="PIRSF006806">
    <property type="entry name" value="FTHF_cligase"/>
    <property type="match status" value="1"/>
</dbReference>
<comment type="catalytic activity">
    <reaction evidence="5">
        <text>(6S)-5-formyl-5,6,7,8-tetrahydrofolate + ATP = (6R)-5,10-methenyltetrahydrofolate + ADP + phosphate</text>
        <dbReference type="Rhea" id="RHEA:10488"/>
        <dbReference type="ChEBI" id="CHEBI:30616"/>
        <dbReference type="ChEBI" id="CHEBI:43474"/>
        <dbReference type="ChEBI" id="CHEBI:57455"/>
        <dbReference type="ChEBI" id="CHEBI:57457"/>
        <dbReference type="ChEBI" id="CHEBI:456216"/>
        <dbReference type="EC" id="6.3.3.2"/>
    </reaction>
</comment>
<evidence type="ECO:0000256" key="3">
    <source>
        <dbReference type="ARBA" id="ARBA00022840"/>
    </source>
</evidence>
<evidence type="ECO:0000256" key="1">
    <source>
        <dbReference type="ARBA" id="ARBA00010638"/>
    </source>
</evidence>
<evidence type="ECO:0000313" key="6">
    <source>
        <dbReference type="EMBL" id="QPJ66647.1"/>
    </source>
</evidence>
<name>A0A7T0C4W8_9BACT</name>
<dbReference type="SUPFAM" id="SSF100950">
    <property type="entry name" value="NagB/RpiA/CoA transferase-like"/>
    <property type="match status" value="1"/>
</dbReference>
<evidence type="ECO:0000256" key="4">
    <source>
        <dbReference type="PIRSR" id="PIRSR006806-1"/>
    </source>
</evidence>
<protein>
    <recommendedName>
        <fullName evidence="5">5-formyltetrahydrofolate cyclo-ligase</fullName>
        <ecNumber evidence="5">6.3.3.2</ecNumber>
    </recommendedName>
</protein>
<feature type="binding site" evidence="4">
    <location>
        <position position="48"/>
    </location>
    <ligand>
        <name>substrate</name>
    </ligand>
</feature>
<dbReference type="InterPro" id="IPR037171">
    <property type="entry name" value="NagB/RpiA_transferase-like"/>
</dbReference>
<comment type="cofactor">
    <cofactor evidence="5">
        <name>Mg(2+)</name>
        <dbReference type="ChEBI" id="CHEBI:18420"/>
    </cofactor>
</comment>
<proteinExistence type="inferred from homology"/>
<evidence type="ECO:0000313" key="7">
    <source>
        <dbReference type="Proteomes" id="UP000594464"/>
    </source>
</evidence>
<dbReference type="GO" id="GO:0009396">
    <property type="term" value="P:folic acid-containing compound biosynthetic process"/>
    <property type="evidence" value="ECO:0007669"/>
    <property type="project" value="TreeGrafter"/>
</dbReference>
<feature type="binding site" evidence="4">
    <location>
        <begin position="2"/>
        <end position="6"/>
    </location>
    <ligand>
        <name>ATP</name>
        <dbReference type="ChEBI" id="CHEBI:30616"/>
    </ligand>
</feature>
<dbReference type="Proteomes" id="UP000594464">
    <property type="component" value="Chromosome"/>
</dbReference>
<keyword evidence="5" id="KW-0460">Magnesium</keyword>
<gene>
    <name evidence="6" type="ORF">G3M78_15045</name>
</gene>
<keyword evidence="5" id="KW-0479">Metal-binding</keyword>
<dbReference type="PANTHER" id="PTHR23407">
    <property type="entry name" value="ATPASE INHIBITOR/5-FORMYLTETRAHYDROFOLATE CYCLO-LIGASE"/>
    <property type="match status" value="1"/>
</dbReference>
<dbReference type="InterPro" id="IPR024185">
    <property type="entry name" value="FTHF_cligase-like_sf"/>
</dbReference>
<comment type="similarity">
    <text evidence="1 5">Belongs to the 5-formyltetrahydrofolate cyclo-ligase family.</text>
</comment>
<accession>A0A7T0C4W8</accession>
<dbReference type="Gene3D" id="3.40.50.10420">
    <property type="entry name" value="NagB/RpiA/CoA transferase-like"/>
    <property type="match status" value="1"/>
</dbReference>
<dbReference type="KEGG" id="nva:G3M78_15045"/>
<dbReference type="NCBIfam" id="TIGR02727">
    <property type="entry name" value="MTHFS_bact"/>
    <property type="match status" value="1"/>
</dbReference>
<dbReference type="GO" id="GO:0035999">
    <property type="term" value="P:tetrahydrofolate interconversion"/>
    <property type="evidence" value="ECO:0007669"/>
    <property type="project" value="TreeGrafter"/>
</dbReference>
<keyword evidence="6" id="KW-0436">Ligase</keyword>
<dbReference type="GO" id="GO:0046872">
    <property type="term" value="F:metal ion binding"/>
    <property type="evidence" value="ECO:0007669"/>
    <property type="project" value="UniProtKB-KW"/>
</dbReference>
<dbReference type="PANTHER" id="PTHR23407:SF1">
    <property type="entry name" value="5-FORMYLTETRAHYDROFOLATE CYCLO-LIGASE"/>
    <property type="match status" value="1"/>
</dbReference>
<feature type="binding site" evidence="4">
    <location>
        <position position="53"/>
    </location>
    <ligand>
        <name>substrate</name>
    </ligand>
</feature>
<dbReference type="Pfam" id="PF01812">
    <property type="entry name" value="5-FTHF_cyc-lig"/>
    <property type="match status" value="1"/>
</dbReference>
<keyword evidence="3 4" id="KW-0067">ATP-binding</keyword>
<dbReference type="EC" id="6.3.3.2" evidence="5"/>
<dbReference type="GO" id="GO:0005524">
    <property type="term" value="F:ATP binding"/>
    <property type="evidence" value="ECO:0007669"/>
    <property type="project" value="UniProtKB-KW"/>
</dbReference>
<dbReference type="EMBL" id="CP048620">
    <property type="protein sequence ID" value="QPJ66647.1"/>
    <property type="molecule type" value="Genomic_DNA"/>
</dbReference>
<reference evidence="7" key="1">
    <citation type="submission" date="2020-02" db="EMBL/GenBank/DDBJ databases">
        <title>Genomic and physiological characterization of two novel Nitrospinaceae genera.</title>
        <authorList>
            <person name="Mueller A.J."/>
            <person name="Jung M.-Y."/>
            <person name="Strachan C.R."/>
            <person name="Herbold C.W."/>
            <person name="Kirkegaard R.H."/>
            <person name="Daims H."/>
        </authorList>
    </citation>
    <scope>NUCLEOTIDE SEQUENCE [LARGE SCALE GENOMIC DNA]</scope>
</reference>
<evidence type="ECO:0000256" key="2">
    <source>
        <dbReference type="ARBA" id="ARBA00022741"/>
    </source>
</evidence>
<dbReference type="AlphaFoldDB" id="A0A7T0C4W8"/>
<keyword evidence="2 4" id="KW-0547">Nucleotide-binding</keyword>
<organism evidence="6 7">
    <name type="scientific">Candidatus Nitrohelix vancouverensis</name>
    <dbReference type="NCBI Taxonomy" id="2705534"/>
    <lineage>
        <taxon>Bacteria</taxon>
        <taxon>Pseudomonadati</taxon>
        <taxon>Nitrospinota/Tectimicrobiota group</taxon>
        <taxon>Nitrospinota</taxon>
        <taxon>Nitrospinia</taxon>
        <taxon>Nitrospinales</taxon>
        <taxon>Nitrospinaceae</taxon>
        <taxon>Candidatus Nitrohelix</taxon>
    </lineage>
</organism>
<dbReference type="GO" id="GO:0030272">
    <property type="term" value="F:5-formyltetrahydrofolate cyclo-ligase activity"/>
    <property type="evidence" value="ECO:0007669"/>
    <property type="project" value="UniProtKB-EC"/>
</dbReference>